<comment type="caution">
    <text evidence="1">The sequence shown here is derived from an EMBL/GenBank/DDBJ whole genome shotgun (WGS) entry which is preliminary data.</text>
</comment>
<name>A0ACC3MD48_9PEZI</name>
<evidence type="ECO:0000313" key="2">
    <source>
        <dbReference type="Proteomes" id="UP001281147"/>
    </source>
</evidence>
<accession>A0ACC3MD48</accession>
<organism evidence="1 2">
    <name type="scientific">Vermiconidia calcicola</name>
    <dbReference type="NCBI Taxonomy" id="1690605"/>
    <lineage>
        <taxon>Eukaryota</taxon>
        <taxon>Fungi</taxon>
        <taxon>Dikarya</taxon>
        <taxon>Ascomycota</taxon>
        <taxon>Pezizomycotina</taxon>
        <taxon>Dothideomycetes</taxon>
        <taxon>Dothideomycetidae</taxon>
        <taxon>Mycosphaerellales</taxon>
        <taxon>Extremaceae</taxon>
        <taxon>Vermiconidia</taxon>
    </lineage>
</organism>
<evidence type="ECO:0000313" key="1">
    <source>
        <dbReference type="EMBL" id="KAK3686372.1"/>
    </source>
</evidence>
<reference evidence="1" key="1">
    <citation type="submission" date="2023-07" db="EMBL/GenBank/DDBJ databases">
        <title>Black Yeasts Isolated from many extreme environments.</title>
        <authorList>
            <person name="Coleine C."/>
            <person name="Stajich J.E."/>
            <person name="Selbmann L."/>
        </authorList>
    </citation>
    <scope>NUCLEOTIDE SEQUENCE</scope>
    <source>
        <strain evidence="1">CCFEE 5714</strain>
    </source>
</reference>
<dbReference type="EMBL" id="JAUTXU010000323">
    <property type="protein sequence ID" value="KAK3686372.1"/>
    <property type="molecule type" value="Genomic_DNA"/>
</dbReference>
<keyword evidence="2" id="KW-1185">Reference proteome</keyword>
<gene>
    <name evidence="1" type="ORF">LTR37_019881</name>
</gene>
<sequence>MLQLPPALLVMIAALLLPSTSVSHHPLPVEYSNVLESSLNPEITISYKEPDAGTCTTTFPTQKQYTGYISLPPYTLAPIQQNYSINTFFWFVEARNSSSTAPLTIWLSGGPGTSSMFGFFNEVGPCEVVQLSDGTYGTQYNQWGWDRASNMLFIDQPNQVGFSYDTTTDASFDLFSSQVFEPPEPPNSDLPGFMYLNGTFGTASFEDEDATSATTANTTEIAAQATWHFLQSWLATFPIYNPATRPNTTVEADAVGINLFAESYGGKYGPAFATYFEEQNQRRLNGSLSKNDTLAIKLDSVGIVNGIIDDLIQDYYFPAFAWNNTYGIQAIDEVEQLNALNDYTTNCVTQIQACRDAMASTDPEGYGDVTSTNQLCEEAQYTCNDIVSIITDAGYYPYDIRQQYPSPDPPAAYQEYLNNDTVLAAIGAKINYTESNPYVQAGFISTGDTIRGGQIEDLAYLLSIGVRVALIYGDADYLCNWLGGEAVSFAIAAAFANPPPPTRSSVPPTYASGFPSAGYAEIVTNPTYVGGAVRQYGNLSFSRIYAAGHFVPYYQPETAFQVFARIIEGVEISTGEPIDLSTFGSTGPRNSSQTNTTSYAPEPTCWVRAWNQSCNDEETDAMLAGKGVVANGIFYLDDDDTTDGLPESTVAAGVPGHPISTTIPPSDSLMGAFTATATPTSSGMATSDIPLKYSLQAIDEYTTTTMTLAKLSDNRAVKMLNAAAEGKYGVLGVVTYNMETLVACIKAAEAKRSPLQLLLFPWAFKYSPLFIDFVAHACRKATVPVTLHMDHAQDPEVIKQVAEIKAADGTPAFDSIMVDMSHYEKEENLAKTKELVAICHAQGIATEAEPGRIEGGEDGVQDTAELEGMMTTAEEVDDFIATGIDFLAPAFGNVHGEYGGVENIKLDYERLESIQKKSQGKVQIVLHGTNGFPPDIMAKCIERGVTRVNVNKLVMDPYFEFMEENQAKKPLTNLVGEGTDIIRKACEEWMDHIGSSGKA</sequence>
<protein>
    <submittedName>
        <fullName evidence="1">Uncharacterized protein</fullName>
    </submittedName>
</protein>
<dbReference type="Proteomes" id="UP001281147">
    <property type="component" value="Unassembled WGS sequence"/>
</dbReference>
<proteinExistence type="predicted"/>